<keyword evidence="2" id="KW-0143">Chaperone</keyword>
<dbReference type="Gene3D" id="1.10.287.370">
    <property type="match status" value="1"/>
</dbReference>
<dbReference type="GO" id="GO:0005737">
    <property type="term" value="C:cytoplasm"/>
    <property type="evidence" value="ECO:0007669"/>
    <property type="project" value="TreeGrafter"/>
</dbReference>
<dbReference type="FunCoup" id="A0A066W662">
    <property type="interactions" value="560"/>
</dbReference>
<gene>
    <name evidence="4" type="ORF">K437DRAFT_256220</name>
</gene>
<proteinExistence type="inferred from homology"/>
<evidence type="ECO:0000256" key="1">
    <source>
        <dbReference type="ARBA" id="ARBA00010048"/>
    </source>
</evidence>
<evidence type="ECO:0000313" key="4">
    <source>
        <dbReference type="EMBL" id="KDN46260.1"/>
    </source>
</evidence>
<dbReference type="OrthoDB" id="10267474at2759"/>
<dbReference type="GO" id="GO:1990114">
    <property type="term" value="P:RNA polymerase II core complex assembly"/>
    <property type="evidence" value="ECO:0007669"/>
    <property type="project" value="TreeGrafter"/>
</dbReference>
<dbReference type="SUPFAM" id="SSF46579">
    <property type="entry name" value="Prefoldin"/>
    <property type="match status" value="1"/>
</dbReference>
<feature type="coiled-coil region" evidence="3">
    <location>
        <begin position="106"/>
        <end position="140"/>
    </location>
</feature>
<accession>A0A066W662</accession>
<keyword evidence="3" id="KW-0175">Coiled coil</keyword>
<dbReference type="HOGENOM" id="CLU_091867_0_2_1"/>
<dbReference type="FunFam" id="1.10.287.370:FF:000004">
    <property type="entry name" value="Probable prefoldin subunit 5"/>
    <property type="match status" value="1"/>
</dbReference>
<dbReference type="OMA" id="QAKFKAC"/>
<dbReference type="PANTHER" id="PTHR12674">
    <property type="entry name" value="PREFOLDIN SUBUNIT 5"/>
    <property type="match status" value="1"/>
</dbReference>
<protein>
    <submittedName>
        <fullName evidence="4">Prefoldin alpha subunit</fullName>
    </submittedName>
</protein>
<dbReference type="InterPro" id="IPR004127">
    <property type="entry name" value="Prefoldin_subunit_alpha"/>
</dbReference>
<keyword evidence="5" id="KW-1185">Reference proteome</keyword>
<dbReference type="STRING" id="1037660.A0A066W662"/>
<dbReference type="GO" id="GO:0051082">
    <property type="term" value="F:unfolded protein binding"/>
    <property type="evidence" value="ECO:0007669"/>
    <property type="project" value="InterPro"/>
</dbReference>
<dbReference type="HAMAP" id="MF_00308">
    <property type="entry name" value="PfdA"/>
    <property type="match status" value="1"/>
</dbReference>
<dbReference type="GO" id="GO:0016272">
    <property type="term" value="C:prefoldin complex"/>
    <property type="evidence" value="ECO:0007669"/>
    <property type="project" value="InterPro"/>
</dbReference>
<dbReference type="GO" id="GO:1990115">
    <property type="term" value="P:RNA polymerase III assembly"/>
    <property type="evidence" value="ECO:0007669"/>
    <property type="project" value="TreeGrafter"/>
</dbReference>
<evidence type="ECO:0000256" key="3">
    <source>
        <dbReference type="SAM" id="Coils"/>
    </source>
</evidence>
<evidence type="ECO:0000313" key="5">
    <source>
        <dbReference type="Proteomes" id="UP000027361"/>
    </source>
</evidence>
<dbReference type="NCBIfam" id="TIGR00293">
    <property type="entry name" value="prefoldin subunit alpha"/>
    <property type="match status" value="1"/>
</dbReference>
<sequence length="162" mass="17797">MASAEGQQQTIDVADLDVPQLQDVRQQLEQELKHLTSSFGQLKGAQAKFKSCIESLQSITPASTDKTSLIPLTPSLYVSGKLSDADKVIVDVGTGYYVEKPIAAARKMYEEKISFVTKNLEQLQETIQKKQDNMRVVSDVMKVKMMQSQRAGASVGESTVQA</sequence>
<dbReference type="GO" id="GO:0006457">
    <property type="term" value="P:protein folding"/>
    <property type="evidence" value="ECO:0007669"/>
    <property type="project" value="InterPro"/>
</dbReference>
<dbReference type="InterPro" id="IPR009053">
    <property type="entry name" value="Prefoldin"/>
</dbReference>
<organism evidence="4 5">
    <name type="scientific">Tilletiaria anomala (strain ATCC 24038 / CBS 436.72 / UBC 951)</name>
    <dbReference type="NCBI Taxonomy" id="1037660"/>
    <lineage>
        <taxon>Eukaryota</taxon>
        <taxon>Fungi</taxon>
        <taxon>Dikarya</taxon>
        <taxon>Basidiomycota</taxon>
        <taxon>Ustilaginomycotina</taxon>
        <taxon>Exobasidiomycetes</taxon>
        <taxon>Georgefischeriales</taxon>
        <taxon>Tilletiariaceae</taxon>
        <taxon>Tilletiaria</taxon>
    </lineage>
</organism>
<dbReference type="GeneID" id="25264367"/>
<evidence type="ECO:0000256" key="2">
    <source>
        <dbReference type="ARBA" id="ARBA00023186"/>
    </source>
</evidence>
<name>A0A066W662_TILAU</name>
<dbReference type="RefSeq" id="XP_013243471.1">
    <property type="nucleotide sequence ID" value="XM_013388017.1"/>
</dbReference>
<dbReference type="GO" id="GO:1990113">
    <property type="term" value="P:RNA polymerase I assembly"/>
    <property type="evidence" value="ECO:0007669"/>
    <property type="project" value="TreeGrafter"/>
</dbReference>
<comment type="similarity">
    <text evidence="1">Belongs to the prefoldin subunit alpha family.</text>
</comment>
<reference evidence="4 5" key="1">
    <citation type="submission" date="2014-05" db="EMBL/GenBank/DDBJ databases">
        <title>Draft genome sequence of a rare smut relative, Tilletiaria anomala UBC 951.</title>
        <authorList>
            <consortium name="DOE Joint Genome Institute"/>
            <person name="Toome M."/>
            <person name="Kuo A."/>
            <person name="Henrissat B."/>
            <person name="Lipzen A."/>
            <person name="Tritt A."/>
            <person name="Yoshinaga Y."/>
            <person name="Zane M."/>
            <person name="Barry K."/>
            <person name="Grigoriev I.V."/>
            <person name="Spatafora J.W."/>
            <person name="Aimea M.C."/>
        </authorList>
    </citation>
    <scope>NUCLEOTIDE SEQUENCE [LARGE SCALE GENOMIC DNA]</scope>
    <source>
        <strain evidence="4 5">UBC 951</strain>
    </source>
</reference>
<dbReference type="PANTHER" id="PTHR12674:SF2">
    <property type="entry name" value="PREFOLDIN SUBUNIT 5"/>
    <property type="match status" value="1"/>
</dbReference>
<dbReference type="CDD" id="cd23157">
    <property type="entry name" value="Prefoldin_5"/>
    <property type="match status" value="1"/>
</dbReference>
<feature type="coiled-coil region" evidence="3">
    <location>
        <begin position="11"/>
        <end position="45"/>
    </location>
</feature>
<dbReference type="Proteomes" id="UP000027361">
    <property type="component" value="Unassembled WGS sequence"/>
</dbReference>
<dbReference type="InParanoid" id="A0A066W662"/>
<dbReference type="Pfam" id="PF02996">
    <property type="entry name" value="Prefoldin"/>
    <property type="match status" value="1"/>
</dbReference>
<comment type="caution">
    <text evidence="4">The sequence shown here is derived from an EMBL/GenBank/DDBJ whole genome shotgun (WGS) entry which is preliminary data.</text>
</comment>
<dbReference type="InterPro" id="IPR011599">
    <property type="entry name" value="PFD_alpha_archaea"/>
</dbReference>
<dbReference type="EMBL" id="JMSN01000036">
    <property type="protein sequence ID" value="KDN46260.1"/>
    <property type="molecule type" value="Genomic_DNA"/>
</dbReference>
<dbReference type="AlphaFoldDB" id="A0A066W662"/>